<comment type="caution">
    <text evidence="1">The sequence shown here is derived from an EMBL/GenBank/DDBJ whole genome shotgun (WGS) entry which is preliminary data.</text>
</comment>
<dbReference type="InterPro" id="IPR029033">
    <property type="entry name" value="His_PPase_superfam"/>
</dbReference>
<evidence type="ECO:0000313" key="1">
    <source>
        <dbReference type="EMBL" id="CAH9056903.1"/>
    </source>
</evidence>
<dbReference type="Pfam" id="PF00300">
    <property type="entry name" value="His_Phos_1"/>
    <property type="match status" value="1"/>
</dbReference>
<dbReference type="PANTHER" id="PTHR47821">
    <property type="entry name" value="PHOSPHOGLYCERATE MUTASE FAMILY PROTEIN"/>
    <property type="match status" value="1"/>
</dbReference>
<dbReference type="Gene3D" id="3.40.50.1240">
    <property type="entry name" value="Phosphoglycerate mutase-like"/>
    <property type="match status" value="1"/>
</dbReference>
<dbReference type="SMART" id="SM00855">
    <property type="entry name" value="PGAM"/>
    <property type="match status" value="1"/>
</dbReference>
<dbReference type="PANTHER" id="PTHR47821:SF2">
    <property type="entry name" value="PHOSPHOGLYCERATE MUTASE FAMILY PROTEIN"/>
    <property type="match status" value="1"/>
</dbReference>
<dbReference type="Proteomes" id="UP001152484">
    <property type="component" value="Unassembled WGS sequence"/>
</dbReference>
<dbReference type="AlphaFoldDB" id="A0A9P0YI13"/>
<dbReference type="EMBL" id="CAMAPE010000004">
    <property type="protein sequence ID" value="CAH9056903.1"/>
    <property type="molecule type" value="Genomic_DNA"/>
</dbReference>
<dbReference type="SUPFAM" id="SSF53254">
    <property type="entry name" value="Phosphoglycerate mutase-like"/>
    <property type="match status" value="1"/>
</dbReference>
<proteinExistence type="predicted"/>
<dbReference type="OrthoDB" id="354304at2759"/>
<name>A0A9P0YI13_CUSEU</name>
<dbReference type="InterPro" id="IPR013078">
    <property type="entry name" value="His_Pase_superF_clade-1"/>
</dbReference>
<organism evidence="1 2">
    <name type="scientific">Cuscuta europaea</name>
    <name type="common">European dodder</name>
    <dbReference type="NCBI Taxonomy" id="41803"/>
    <lineage>
        <taxon>Eukaryota</taxon>
        <taxon>Viridiplantae</taxon>
        <taxon>Streptophyta</taxon>
        <taxon>Embryophyta</taxon>
        <taxon>Tracheophyta</taxon>
        <taxon>Spermatophyta</taxon>
        <taxon>Magnoliopsida</taxon>
        <taxon>eudicotyledons</taxon>
        <taxon>Gunneridae</taxon>
        <taxon>Pentapetalae</taxon>
        <taxon>asterids</taxon>
        <taxon>lamiids</taxon>
        <taxon>Solanales</taxon>
        <taxon>Convolvulaceae</taxon>
        <taxon>Cuscuteae</taxon>
        <taxon>Cuscuta</taxon>
        <taxon>Cuscuta subgen. Cuscuta</taxon>
    </lineage>
</organism>
<evidence type="ECO:0000313" key="2">
    <source>
        <dbReference type="Proteomes" id="UP001152484"/>
    </source>
</evidence>
<protein>
    <submittedName>
        <fullName evidence="1">Uncharacterized protein</fullName>
    </submittedName>
</protein>
<gene>
    <name evidence="1" type="ORF">CEURO_LOCUS995</name>
</gene>
<reference evidence="1" key="1">
    <citation type="submission" date="2022-07" db="EMBL/GenBank/DDBJ databases">
        <authorList>
            <person name="Macas J."/>
            <person name="Novak P."/>
            <person name="Neumann P."/>
        </authorList>
    </citation>
    <scope>NUCLEOTIDE SEQUENCE</scope>
</reference>
<sequence length="238" mass="26317">MGDGKSFLGNKYWVLRHGRSIPNESGLIVSSMENGILEEYGLAPTGVEQALSAGDSFREELKENNIELEKVRICYSPFSRTRHTAQHVASRLGIPFFEEGPPAPQCMVINDLRERFFGPTFELQSHDKYQEIWALDEEDPFMRPDARGESVADVVSRLTNAITTIESSFQGCAVLIVSHGDPLQILQTVLQATLQGENPATDDCNQNLASRIAAVTVSPVLSQHRKFCLGTGELRALP</sequence>
<keyword evidence="2" id="KW-1185">Reference proteome</keyword>
<dbReference type="CDD" id="cd07067">
    <property type="entry name" value="HP_PGM_like"/>
    <property type="match status" value="1"/>
</dbReference>
<accession>A0A9P0YI13</accession>